<keyword evidence="1" id="KW-0614">Plasmid</keyword>
<geneLocation type="plasmid" evidence="2">
    <name>pfdu301a</name>
</geneLocation>
<gene>
    <name evidence="1" type="ORF">FDZ14_29860</name>
</gene>
<evidence type="ECO:0000313" key="2">
    <source>
        <dbReference type="Proteomes" id="UP000501076"/>
    </source>
</evidence>
<sequence>MENLFTLGLIIVASLGTIGHYVLESIKVKNGNIGRYQTYSGGLLVPKEELNSFLGIRKKDVQDFLDQFEKQLTIHMFNGREYYSTDNIREVINANK</sequence>
<dbReference type="AlphaFoldDB" id="A0A6M6E0D4"/>
<name>A0A6M6E0D4_PRIMG</name>
<reference evidence="1 2" key="1">
    <citation type="submission" date="2019-10" db="EMBL/GenBank/DDBJ databases">
        <title>Complete genome sequences for adaption low water activity.</title>
        <authorList>
            <person name="Zhao L."/>
            <person name="Zhong J."/>
        </authorList>
    </citation>
    <scope>NUCLEOTIDE SEQUENCE [LARGE SCALE GENOMIC DNA]</scope>
    <source>
        <strain evidence="1 2">FDU301</strain>
        <plasmid evidence="2">pfdu301a</plasmid>
    </source>
</reference>
<proteinExistence type="predicted"/>
<protein>
    <submittedName>
        <fullName evidence="1">Uncharacterized protein</fullName>
    </submittedName>
</protein>
<dbReference type="Proteomes" id="UP000501076">
    <property type="component" value="Plasmid pFDU301A"/>
</dbReference>
<organism evidence="1 2">
    <name type="scientific">Priestia megaterium</name>
    <name type="common">Bacillus megaterium</name>
    <dbReference type="NCBI Taxonomy" id="1404"/>
    <lineage>
        <taxon>Bacteria</taxon>
        <taxon>Bacillati</taxon>
        <taxon>Bacillota</taxon>
        <taxon>Bacilli</taxon>
        <taxon>Bacillales</taxon>
        <taxon>Bacillaceae</taxon>
        <taxon>Priestia</taxon>
    </lineage>
</organism>
<dbReference type="RefSeq" id="WP_171778285.1">
    <property type="nucleotide sequence ID" value="NZ_CP045273.1"/>
</dbReference>
<dbReference type="EMBL" id="CP045273">
    <property type="protein sequence ID" value="QJX80300.1"/>
    <property type="molecule type" value="Genomic_DNA"/>
</dbReference>
<evidence type="ECO:0000313" key="1">
    <source>
        <dbReference type="EMBL" id="QJX80300.1"/>
    </source>
</evidence>
<accession>A0A6M6E0D4</accession>